<organism evidence="6">
    <name type="scientific">bioreactor metagenome</name>
    <dbReference type="NCBI Taxonomy" id="1076179"/>
    <lineage>
        <taxon>unclassified sequences</taxon>
        <taxon>metagenomes</taxon>
        <taxon>ecological metagenomes</taxon>
    </lineage>
</organism>
<dbReference type="AlphaFoldDB" id="A0A645EF45"/>
<evidence type="ECO:0000259" key="5">
    <source>
        <dbReference type="PROSITE" id="PS50931"/>
    </source>
</evidence>
<comment type="similarity">
    <text evidence="1">Belongs to the LysR transcriptional regulatory family.</text>
</comment>
<accession>A0A645EF45</accession>
<evidence type="ECO:0000313" key="6">
    <source>
        <dbReference type="EMBL" id="MPN00511.1"/>
    </source>
</evidence>
<comment type="caution">
    <text evidence="6">The sequence shown here is derived from an EMBL/GenBank/DDBJ whole genome shotgun (WGS) entry which is preliminary data.</text>
</comment>
<dbReference type="Gene3D" id="1.10.10.10">
    <property type="entry name" value="Winged helix-like DNA-binding domain superfamily/Winged helix DNA-binding domain"/>
    <property type="match status" value="1"/>
</dbReference>
<evidence type="ECO:0000256" key="4">
    <source>
        <dbReference type="ARBA" id="ARBA00023163"/>
    </source>
</evidence>
<reference evidence="6" key="1">
    <citation type="submission" date="2019-08" db="EMBL/GenBank/DDBJ databases">
        <authorList>
            <person name="Kucharzyk K."/>
            <person name="Murdoch R.W."/>
            <person name="Higgins S."/>
            <person name="Loffler F."/>
        </authorList>
    </citation>
    <scope>NUCLEOTIDE SEQUENCE</scope>
</reference>
<gene>
    <name evidence="6" type="primary">cynR_28</name>
    <name evidence="6" type="ORF">SDC9_147706</name>
</gene>
<dbReference type="PANTHER" id="PTHR30419:SF25">
    <property type="entry name" value="HTH-TYPE TRANSCRIPTIONAL REGULATOR YTLI"/>
    <property type="match status" value="1"/>
</dbReference>
<dbReference type="GO" id="GO:0003700">
    <property type="term" value="F:DNA-binding transcription factor activity"/>
    <property type="evidence" value="ECO:0007669"/>
    <property type="project" value="InterPro"/>
</dbReference>
<keyword evidence="2" id="KW-0805">Transcription regulation</keyword>
<dbReference type="PANTHER" id="PTHR30419">
    <property type="entry name" value="HTH-TYPE TRANSCRIPTIONAL REGULATOR YBHD"/>
    <property type="match status" value="1"/>
</dbReference>
<dbReference type="SUPFAM" id="SSF53850">
    <property type="entry name" value="Periplasmic binding protein-like II"/>
    <property type="match status" value="1"/>
</dbReference>
<dbReference type="EMBL" id="VSSQ01046551">
    <property type="protein sequence ID" value="MPN00511.1"/>
    <property type="molecule type" value="Genomic_DNA"/>
</dbReference>
<evidence type="ECO:0000256" key="1">
    <source>
        <dbReference type="ARBA" id="ARBA00009437"/>
    </source>
</evidence>
<dbReference type="InterPro" id="IPR050950">
    <property type="entry name" value="HTH-type_LysR_regulators"/>
</dbReference>
<name>A0A645EF45_9ZZZZ</name>
<keyword evidence="3" id="KW-0238">DNA-binding</keyword>
<dbReference type="InterPro" id="IPR000847">
    <property type="entry name" value="LysR_HTH_N"/>
</dbReference>
<proteinExistence type="inferred from homology"/>
<dbReference type="Pfam" id="PF03466">
    <property type="entry name" value="LysR_substrate"/>
    <property type="match status" value="1"/>
</dbReference>
<dbReference type="CDD" id="cd05466">
    <property type="entry name" value="PBP2_LTTR_substrate"/>
    <property type="match status" value="1"/>
</dbReference>
<dbReference type="InterPro" id="IPR036390">
    <property type="entry name" value="WH_DNA-bd_sf"/>
</dbReference>
<dbReference type="PRINTS" id="PR00039">
    <property type="entry name" value="HTHLYSR"/>
</dbReference>
<dbReference type="Pfam" id="PF00126">
    <property type="entry name" value="HTH_1"/>
    <property type="match status" value="1"/>
</dbReference>
<evidence type="ECO:0000256" key="3">
    <source>
        <dbReference type="ARBA" id="ARBA00023125"/>
    </source>
</evidence>
<protein>
    <submittedName>
        <fullName evidence="6">HTH-type transcriptional regulator CynR</fullName>
    </submittedName>
</protein>
<dbReference type="PROSITE" id="PS50931">
    <property type="entry name" value="HTH_LYSR"/>
    <property type="match status" value="1"/>
</dbReference>
<dbReference type="InterPro" id="IPR005119">
    <property type="entry name" value="LysR_subst-bd"/>
</dbReference>
<evidence type="ECO:0000256" key="2">
    <source>
        <dbReference type="ARBA" id="ARBA00023015"/>
    </source>
</evidence>
<keyword evidence="4" id="KW-0804">Transcription</keyword>
<feature type="domain" description="HTH lysR-type" evidence="5">
    <location>
        <begin position="9"/>
        <end position="60"/>
    </location>
</feature>
<dbReference type="GO" id="GO:0005829">
    <property type="term" value="C:cytosol"/>
    <property type="evidence" value="ECO:0007669"/>
    <property type="project" value="TreeGrafter"/>
</dbReference>
<dbReference type="SUPFAM" id="SSF46785">
    <property type="entry name" value="Winged helix' DNA-binding domain"/>
    <property type="match status" value="1"/>
</dbReference>
<dbReference type="InterPro" id="IPR036388">
    <property type="entry name" value="WH-like_DNA-bd_sf"/>
</dbReference>
<dbReference type="GO" id="GO:0003677">
    <property type="term" value="F:DNA binding"/>
    <property type="evidence" value="ECO:0007669"/>
    <property type="project" value="UniProtKB-KW"/>
</dbReference>
<dbReference type="Gene3D" id="3.40.190.290">
    <property type="match status" value="1"/>
</dbReference>
<sequence>MAIVNKNPEYFLTIAKEGNISKAAEILYVSQSYLSQYISKLESSFDVKLFDRSKVPIELTEAGRIYYNYLQASNQLYSKLTSDFDALNRERANTLNLGIPPWRGATMLPEILPIFAAKNKNVQINLHEYSARQLYDLIEKNIVEVAIMNVSLDEHDIVSTELLKYEKILLIANKNNLWAKRLRETEARNERVDINVLSDECFILMKEGMACAEWIYKYLEKIHFSPARRIITSSKATACNLVAQDMGFSFMPDGGLNWSAGTKNLECFDLRTDDLIAPLAAVYKKDAYLSSVARKFIDIVKEYYVNEAMI</sequence>